<organism evidence="2 3">
    <name type="scientific">Lichtheimia ornata</name>
    <dbReference type="NCBI Taxonomy" id="688661"/>
    <lineage>
        <taxon>Eukaryota</taxon>
        <taxon>Fungi</taxon>
        <taxon>Fungi incertae sedis</taxon>
        <taxon>Mucoromycota</taxon>
        <taxon>Mucoromycotina</taxon>
        <taxon>Mucoromycetes</taxon>
        <taxon>Mucorales</taxon>
        <taxon>Lichtheimiaceae</taxon>
        <taxon>Lichtheimia</taxon>
    </lineage>
</organism>
<dbReference type="SUPFAM" id="SSF48452">
    <property type="entry name" value="TPR-like"/>
    <property type="match status" value="1"/>
</dbReference>
<dbReference type="Pfam" id="PF12937">
    <property type="entry name" value="F-box-like"/>
    <property type="match status" value="1"/>
</dbReference>
<name>A0AAD7XV36_9FUNG</name>
<dbReference type="Proteomes" id="UP001234581">
    <property type="component" value="Unassembled WGS sequence"/>
</dbReference>
<dbReference type="InterPro" id="IPR036047">
    <property type="entry name" value="F-box-like_dom_sf"/>
</dbReference>
<protein>
    <recommendedName>
        <fullName evidence="1">F-box domain-containing protein</fullName>
    </recommendedName>
</protein>
<dbReference type="Gene3D" id="1.25.40.10">
    <property type="entry name" value="Tetratricopeptide repeat domain"/>
    <property type="match status" value="1"/>
</dbReference>
<dbReference type="InterPro" id="IPR001810">
    <property type="entry name" value="F-box_dom"/>
</dbReference>
<dbReference type="SUPFAM" id="SSF52047">
    <property type="entry name" value="RNI-like"/>
    <property type="match status" value="1"/>
</dbReference>
<reference evidence="2 3" key="1">
    <citation type="submission" date="2023-03" db="EMBL/GenBank/DDBJ databases">
        <title>Genome sequence of Lichtheimia ornata CBS 291.66.</title>
        <authorList>
            <person name="Mohabir J.T."/>
            <person name="Shea T.P."/>
            <person name="Kurbessoian T."/>
            <person name="Berby B."/>
            <person name="Fontaine J."/>
            <person name="Livny J."/>
            <person name="Gnirke A."/>
            <person name="Stajich J.E."/>
            <person name="Cuomo C.A."/>
        </authorList>
    </citation>
    <scope>NUCLEOTIDE SEQUENCE [LARGE SCALE GENOMIC DNA]</scope>
    <source>
        <strain evidence="2">CBS 291.66</strain>
    </source>
</reference>
<evidence type="ECO:0000313" key="3">
    <source>
        <dbReference type="Proteomes" id="UP001234581"/>
    </source>
</evidence>
<dbReference type="AlphaFoldDB" id="A0AAD7XV36"/>
<keyword evidence="3" id="KW-1185">Reference proteome</keyword>
<sequence>MDHTSDTTSASLGDVRANQHIAHYDPQHDLNQLQQLFSNGLSALTADQFQDAHDTFDQLQDHIEKNVIPACMALRAYTCQRQESYQEGLNIANEYTSKKSEDVDGYLLSANMYLLNNNQRAAALDVYRRGVKHCDKQHPRYDDLVKHKDRLEEDIKRQNSHLIRILPREVLHTILSYMERWHMIELAYTCTAWYELVMDWPGFWYEIIVTNDDLLGDQSACRRFLNRAPPQYVRKLVHRGGGVPERFQGYAFERIADFRWNWLEELSIRCCNDEDPTFYSPMEIIGSCKNTLKRLALKHDRGLALSSCLRICPNLEYLYYEDNQYTDEDYDALDEEEPEPLPPGPFQLRQLAIVCEITNLDIPYMITQCPRLESFHLRYQDPDIEDQLPCILKALYEHCPNLHTVAISSGPASHRISWIPAKAQHDDIIGGSGQLRELTFNANPTDVMEDLRAMIDKSTTSLVKFDVQDNHRAAILYQTLITAQINNLRELCCAPVGDRPTWNLLKTLIESSPRLEKVVIPNGAASDTILSTLTQLSNLVELRFRVDDRVSLDGLTSLFSQSSSLQNVHLQFDSRYPDVSNYNGWDLYDVYDESYIPDITIYDIFRSLAASRSLQKLCFSTNAWKELQKGPIESVGRVIRSSQSILQQVTLDNFNSHAILSLQLWSSFTQLRRLEIKPDRNAFYIRWTEVDEIINQNFSTPHLRIQYEHHMGSRIYSLKSNGLPSDRS</sequence>
<comment type="caution">
    <text evidence="2">The sequence shown here is derived from an EMBL/GenBank/DDBJ whole genome shotgun (WGS) entry which is preliminary data.</text>
</comment>
<dbReference type="GeneID" id="83216243"/>
<dbReference type="Gene3D" id="3.80.10.10">
    <property type="entry name" value="Ribonuclease Inhibitor"/>
    <property type="match status" value="1"/>
</dbReference>
<accession>A0AAD7XV36</accession>
<dbReference type="SUPFAM" id="SSF81383">
    <property type="entry name" value="F-box domain"/>
    <property type="match status" value="1"/>
</dbReference>
<dbReference type="InterPro" id="IPR032675">
    <property type="entry name" value="LRR_dom_sf"/>
</dbReference>
<dbReference type="RefSeq" id="XP_058340463.1">
    <property type="nucleotide sequence ID" value="XM_058488837.1"/>
</dbReference>
<dbReference type="PANTHER" id="PTHR38926:SF72">
    <property type="entry name" value="IM:7136021-RELATED"/>
    <property type="match status" value="1"/>
</dbReference>
<dbReference type="InterPro" id="IPR011990">
    <property type="entry name" value="TPR-like_helical_dom_sf"/>
</dbReference>
<proteinExistence type="predicted"/>
<evidence type="ECO:0000259" key="1">
    <source>
        <dbReference type="PROSITE" id="PS50181"/>
    </source>
</evidence>
<feature type="domain" description="F-box" evidence="1">
    <location>
        <begin position="160"/>
        <end position="207"/>
    </location>
</feature>
<dbReference type="EMBL" id="JARTCD010000048">
    <property type="protein sequence ID" value="KAJ8655550.1"/>
    <property type="molecule type" value="Genomic_DNA"/>
</dbReference>
<dbReference type="PROSITE" id="PS50181">
    <property type="entry name" value="FBOX"/>
    <property type="match status" value="1"/>
</dbReference>
<evidence type="ECO:0000313" key="2">
    <source>
        <dbReference type="EMBL" id="KAJ8655550.1"/>
    </source>
</evidence>
<dbReference type="PANTHER" id="PTHR38926">
    <property type="entry name" value="F-BOX DOMAIN CONTAINING PROTEIN, EXPRESSED"/>
    <property type="match status" value="1"/>
</dbReference>
<gene>
    <name evidence="2" type="ORF">O0I10_008836</name>
</gene>